<reference evidence="3 4" key="1">
    <citation type="submission" date="2016-07" db="EMBL/GenBank/DDBJ databases">
        <title>Draft genome of the white-rot fungus Obba rivulosa 3A-2.</title>
        <authorList>
            <consortium name="DOE Joint Genome Institute"/>
            <person name="Miettinen O."/>
            <person name="Riley R."/>
            <person name="Acob R."/>
            <person name="Barry K."/>
            <person name="Cullen D."/>
            <person name="De Vries R."/>
            <person name="Hainaut M."/>
            <person name="Hatakka A."/>
            <person name="Henrissat B."/>
            <person name="Hilden K."/>
            <person name="Kuo R."/>
            <person name="Labutti K."/>
            <person name="Lipzen A."/>
            <person name="Makela M.R."/>
            <person name="Sandor L."/>
            <person name="Spatafora J.W."/>
            <person name="Grigoriev I.V."/>
            <person name="Hibbett D.S."/>
        </authorList>
    </citation>
    <scope>NUCLEOTIDE SEQUENCE [LARGE SCALE GENOMIC DNA]</scope>
    <source>
        <strain evidence="3 4">3A-2</strain>
    </source>
</reference>
<keyword evidence="4" id="KW-1185">Reference proteome</keyword>
<accession>A0A8E2DPS1</accession>
<feature type="region of interest" description="Disordered" evidence="1">
    <location>
        <begin position="1"/>
        <end position="87"/>
    </location>
</feature>
<dbReference type="AlphaFoldDB" id="A0A8E2DPS1"/>
<dbReference type="Pfam" id="PF20149">
    <property type="entry name" value="DUF6532"/>
    <property type="match status" value="1"/>
</dbReference>
<evidence type="ECO:0000259" key="2">
    <source>
        <dbReference type="Pfam" id="PF20149"/>
    </source>
</evidence>
<evidence type="ECO:0000313" key="3">
    <source>
        <dbReference type="EMBL" id="OCH93523.1"/>
    </source>
</evidence>
<evidence type="ECO:0000256" key="1">
    <source>
        <dbReference type="SAM" id="MobiDB-lite"/>
    </source>
</evidence>
<dbReference type="EMBL" id="KV722354">
    <property type="protein sequence ID" value="OCH93523.1"/>
    <property type="molecule type" value="Genomic_DNA"/>
</dbReference>
<feature type="domain" description="DUF6532" evidence="2">
    <location>
        <begin position="103"/>
        <end position="283"/>
    </location>
</feature>
<evidence type="ECO:0000313" key="4">
    <source>
        <dbReference type="Proteomes" id="UP000250043"/>
    </source>
</evidence>
<dbReference type="Proteomes" id="UP000250043">
    <property type="component" value="Unassembled WGS sequence"/>
</dbReference>
<dbReference type="OrthoDB" id="2803997at2759"/>
<protein>
    <recommendedName>
        <fullName evidence="2">DUF6532 domain-containing protein</fullName>
    </recommendedName>
</protein>
<sequence>MVQIHDPPRWKPKRKRVITDQASTDDQDVGDWPQTWDGVGPSDFANDIQTLAQESSAPVAGPSSETSARGRRPMGATSGTKRTRRRKGPLIDPMVTTVLRKSQEKLQVYYATQNPFPTNEERDAAIAQHYTSVLAECGKEDSWYKLSDSDTETLRREDRNLRTRIHLAVCQLLPAEYGLATGPNAMQQHQNSTRAAFLLENSRFVYEVVSFLRDNERGEGRFQHPLITQVVHHVWFDPTHSIGGAYPEYFNPIRNETLSLVITAIRHALLMWQTGNMVEVAFPIDEGFVAPLWKRYRTSVYKKGFCIAEIGSGTIQESSLIRTLSAEEVQREHARLLLQLEQGGA</sequence>
<dbReference type="InterPro" id="IPR045341">
    <property type="entry name" value="DUF6532"/>
</dbReference>
<organism evidence="3 4">
    <name type="scientific">Obba rivulosa</name>
    <dbReference type="NCBI Taxonomy" id="1052685"/>
    <lineage>
        <taxon>Eukaryota</taxon>
        <taxon>Fungi</taxon>
        <taxon>Dikarya</taxon>
        <taxon>Basidiomycota</taxon>
        <taxon>Agaricomycotina</taxon>
        <taxon>Agaricomycetes</taxon>
        <taxon>Polyporales</taxon>
        <taxon>Gelatoporiaceae</taxon>
        <taxon>Obba</taxon>
    </lineage>
</organism>
<name>A0A8E2DPS1_9APHY</name>
<proteinExistence type="predicted"/>
<feature type="compositionally biased region" description="Polar residues" evidence="1">
    <location>
        <begin position="47"/>
        <end position="56"/>
    </location>
</feature>
<gene>
    <name evidence="3" type="ORF">OBBRIDRAFT_308439</name>
</gene>